<proteinExistence type="predicted"/>
<feature type="domain" description="Peptidase M28" evidence="8">
    <location>
        <begin position="301"/>
        <end position="504"/>
    </location>
</feature>
<evidence type="ECO:0000256" key="5">
    <source>
        <dbReference type="ARBA" id="ARBA00022801"/>
    </source>
</evidence>
<evidence type="ECO:0000256" key="4">
    <source>
        <dbReference type="ARBA" id="ARBA00022729"/>
    </source>
</evidence>
<dbReference type="SUPFAM" id="SSF53187">
    <property type="entry name" value="Zn-dependent exopeptidases"/>
    <property type="match status" value="1"/>
</dbReference>
<keyword evidence="5" id="KW-0378">Hydrolase</keyword>
<dbReference type="CDD" id="cd05660">
    <property type="entry name" value="M28_like_PA"/>
    <property type="match status" value="1"/>
</dbReference>
<dbReference type="PROSITE" id="PS51257">
    <property type="entry name" value="PROKAR_LIPOPROTEIN"/>
    <property type="match status" value="1"/>
</dbReference>
<dbReference type="Pfam" id="PF04389">
    <property type="entry name" value="Peptidase_M28"/>
    <property type="match status" value="1"/>
</dbReference>
<dbReference type="SUPFAM" id="SSF52025">
    <property type="entry name" value="PA domain"/>
    <property type="match status" value="1"/>
</dbReference>
<dbReference type="InterPro" id="IPR046450">
    <property type="entry name" value="PA_dom_sf"/>
</dbReference>
<evidence type="ECO:0000256" key="7">
    <source>
        <dbReference type="SAM" id="SignalP"/>
    </source>
</evidence>
<dbReference type="InterPro" id="IPR007484">
    <property type="entry name" value="Peptidase_M28"/>
</dbReference>
<dbReference type="InterPro" id="IPR045175">
    <property type="entry name" value="M28_fam"/>
</dbReference>
<evidence type="ECO:0000313" key="10">
    <source>
        <dbReference type="Proteomes" id="UP001589774"/>
    </source>
</evidence>
<feature type="chain" id="PRO_5045494712" evidence="7">
    <location>
        <begin position="18"/>
        <end position="547"/>
    </location>
</feature>
<dbReference type="EMBL" id="JBHLWO010000001">
    <property type="protein sequence ID" value="MFC0317752.1"/>
    <property type="molecule type" value="Genomic_DNA"/>
</dbReference>
<evidence type="ECO:0000256" key="2">
    <source>
        <dbReference type="ARBA" id="ARBA00022670"/>
    </source>
</evidence>
<name>A0ABV6HGL5_9SPHI</name>
<dbReference type="PANTHER" id="PTHR12147">
    <property type="entry name" value="METALLOPEPTIDASE M28 FAMILY MEMBER"/>
    <property type="match status" value="1"/>
</dbReference>
<dbReference type="Gene3D" id="3.50.30.30">
    <property type="match status" value="1"/>
</dbReference>
<dbReference type="RefSeq" id="WP_149105166.1">
    <property type="nucleotide sequence ID" value="NZ_JBHLWO010000001.1"/>
</dbReference>
<organism evidence="9 10">
    <name type="scientific">Olivibacter oleidegradans</name>
    <dbReference type="NCBI Taxonomy" id="760123"/>
    <lineage>
        <taxon>Bacteria</taxon>
        <taxon>Pseudomonadati</taxon>
        <taxon>Bacteroidota</taxon>
        <taxon>Sphingobacteriia</taxon>
        <taxon>Sphingobacteriales</taxon>
        <taxon>Sphingobacteriaceae</taxon>
        <taxon>Olivibacter</taxon>
    </lineage>
</organism>
<sequence>MKKTVYALALIIPSLFACNSGEKGAGTTDSAAFKQIDEASLAQYVKDLSSDSLEGRKPFTKGEEKTIQYIKRAFEDIGLEPGNKDSYFQEVPMVEIKSNPKAILSFTGSKGKVDFKLLDEVVLGSRRVQPAIEVKSSDVVFAGFGIVAPEFNWNDYAGLDVKGKTVVVMVNDPGFYNKDLFKGETMTYYGRWTYKFEEAARQGATGVLIIHNTEAASYGWNVVRSGWSGPQLNLQTEDNGASRCAFEGWLTADATKRLFELADVSMDVLEQAKKPGFKAVDLKLTTGTTITQETKKSMSNNVVAKLKGSKRPDEYIIYSAHWDHLGIGEAIEGDSIYNGAVDNATGVAGLFEIAKAFKAAKTAPERSVLFIALTGEEEGLLGSEFYATHPIYPLAKTVANINMDALAPIGRTKDLIVTGLGQSEMDDYAAVAAKKQGRTIKPDSNPSAGHFFRSDHFNFAKVGIPALYPSTGDDVLGKGEEFGLAQKEAYNEKRYHQPADEFDDAWKLDGMVEDLRLFFDVGYTLTQESSFPKWKEGSEFKAAGEKR</sequence>
<reference evidence="9 10" key="1">
    <citation type="submission" date="2024-09" db="EMBL/GenBank/DDBJ databases">
        <authorList>
            <person name="Sun Q."/>
            <person name="Mori K."/>
        </authorList>
    </citation>
    <scope>NUCLEOTIDE SEQUENCE [LARGE SCALE GENOMIC DNA]</scope>
    <source>
        <strain evidence="9 10">CCM 7765</strain>
    </source>
</reference>
<protein>
    <submittedName>
        <fullName evidence="9">M28 family metallopeptidase</fullName>
    </submittedName>
</protein>
<evidence type="ECO:0000259" key="8">
    <source>
        <dbReference type="Pfam" id="PF04389"/>
    </source>
</evidence>
<feature type="signal peptide" evidence="7">
    <location>
        <begin position="1"/>
        <end position="17"/>
    </location>
</feature>
<comment type="caution">
    <text evidence="9">The sequence shown here is derived from an EMBL/GenBank/DDBJ whole genome shotgun (WGS) entry which is preliminary data.</text>
</comment>
<evidence type="ECO:0000256" key="3">
    <source>
        <dbReference type="ARBA" id="ARBA00022723"/>
    </source>
</evidence>
<evidence type="ECO:0000256" key="1">
    <source>
        <dbReference type="ARBA" id="ARBA00022438"/>
    </source>
</evidence>
<keyword evidence="10" id="KW-1185">Reference proteome</keyword>
<keyword evidence="3" id="KW-0479">Metal-binding</keyword>
<keyword evidence="2" id="KW-0645">Protease</keyword>
<keyword evidence="6" id="KW-0862">Zinc</keyword>
<evidence type="ECO:0000256" key="6">
    <source>
        <dbReference type="ARBA" id="ARBA00022833"/>
    </source>
</evidence>
<accession>A0ABV6HGL5</accession>
<keyword evidence="1" id="KW-0031">Aminopeptidase</keyword>
<gene>
    <name evidence="9" type="ORF">ACFFI0_05505</name>
</gene>
<dbReference type="CDD" id="cd04821">
    <property type="entry name" value="PA_M28_1_2"/>
    <property type="match status" value="1"/>
</dbReference>
<dbReference type="Gene3D" id="3.40.630.10">
    <property type="entry name" value="Zn peptidases"/>
    <property type="match status" value="2"/>
</dbReference>
<keyword evidence="4 7" id="KW-0732">Signal</keyword>
<dbReference type="Proteomes" id="UP001589774">
    <property type="component" value="Unassembled WGS sequence"/>
</dbReference>
<evidence type="ECO:0000313" key="9">
    <source>
        <dbReference type="EMBL" id="MFC0317752.1"/>
    </source>
</evidence>
<dbReference type="PANTHER" id="PTHR12147:SF56">
    <property type="entry name" value="AMINOPEPTIDASE YDR415C-RELATED"/>
    <property type="match status" value="1"/>
</dbReference>